<dbReference type="SUPFAM" id="SSF46458">
    <property type="entry name" value="Globin-like"/>
    <property type="match status" value="1"/>
</dbReference>
<protein>
    <recommendedName>
        <fullName evidence="2">nitric oxide dioxygenase</fullName>
        <ecNumber evidence="2">1.14.12.17</ecNumber>
    </recommendedName>
</protein>
<dbReference type="InterPro" id="IPR000971">
    <property type="entry name" value="Globin"/>
</dbReference>
<sequence length="386" mass="41877">MLSADSAAIVRTTLPVIGASLDAITARFYETMFADRPELLDGLFNRGNQANGEQRRALAGSIAAFATRLLEHPDERPDALLTRIAHKHAAVGVTDDQYVIVHKYLFAAIAHVLGDAVTAEVAAAWDEVYWLMAGALIAQEARLYAASHARNGDTWRRWRVVARREETPDVVSFLLRPLDGAPVPPARPGQYVSVRVRMPDGVHQLRQYTLSDAGDLRRITVKRVTGVPEGEVSTLLHDTVRAGDELTLSAPFGDVTLDDGAAPLVLASAGIGGTPIVAMLQHLAASGSDRRVLMLHADRSPADHALREDMANLADERIFWYEQGAATPDRDGLMNLTDVEIPAGAVAYLCGPLPFMREVRAQLLKAGVAARDINYEVFGPDLWLAG</sequence>
<dbReference type="Proteomes" id="UP001589568">
    <property type="component" value="Unassembled WGS sequence"/>
</dbReference>
<dbReference type="PANTHER" id="PTHR43396:SF3">
    <property type="entry name" value="FLAVOHEMOPROTEIN"/>
    <property type="match status" value="1"/>
</dbReference>
<dbReference type="InterPro" id="IPR017927">
    <property type="entry name" value="FAD-bd_FR_type"/>
</dbReference>
<dbReference type="Pfam" id="PF00042">
    <property type="entry name" value="Globin"/>
    <property type="match status" value="1"/>
</dbReference>
<evidence type="ECO:0000256" key="5">
    <source>
        <dbReference type="ARBA" id="ARBA00022723"/>
    </source>
</evidence>
<organism evidence="13 14">
    <name type="scientific">Nonomuraea salmonea</name>
    <dbReference type="NCBI Taxonomy" id="46181"/>
    <lineage>
        <taxon>Bacteria</taxon>
        <taxon>Bacillati</taxon>
        <taxon>Actinomycetota</taxon>
        <taxon>Actinomycetes</taxon>
        <taxon>Streptosporangiales</taxon>
        <taxon>Streptosporangiaceae</taxon>
        <taxon>Nonomuraea</taxon>
    </lineage>
</organism>
<dbReference type="InterPro" id="IPR039261">
    <property type="entry name" value="FNR_nucleotide-bd"/>
</dbReference>
<keyword evidence="6" id="KW-0408">Iron</keyword>
<evidence type="ECO:0000313" key="13">
    <source>
        <dbReference type="EMBL" id="MFB9474589.1"/>
    </source>
</evidence>
<reference evidence="13 14" key="1">
    <citation type="submission" date="2024-09" db="EMBL/GenBank/DDBJ databases">
        <authorList>
            <person name="Sun Q."/>
            <person name="Mori K."/>
        </authorList>
    </citation>
    <scope>NUCLEOTIDE SEQUENCE [LARGE SCALE GENOMIC DNA]</scope>
    <source>
        <strain evidence="13 14">JCM 3324</strain>
    </source>
</reference>
<dbReference type="InterPro" id="IPR012292">
    <property type="entry name" value="Globin/Proto"/>
</dbReference>
<dbReference type="EMBL" id="JBHMCF010000038">
    <property type="protein sequence ID" value="MFB9474589.1"/>
    <property type="molecule type" value="Genomic_DNA"/>
</dbReference>
<keyword evidence="5" id="KW-0479">Metal-binding</keyword>
<comment type="similarity">
    <text evidence="1">In the C-terminal section; belongs to the flavoprotein pyridine nucleotide cytochrome reductase family.</text>
</comment>
<proteinExistence type="inferred from homology"/>
<evidence type="ECO:0000256" key="10">
    <source>
        <dbReference type="RuleBase" id="RU000356"/>
    </source>
</evidence>
<feature type="domain" description="Globin" evidence="11">
    <location>
        <begin position="1"/>
        <end position="141"/>
    </location>
</feature>
<evidence type="ECO:0000256" key="3">
    <source>
        <dbReference type="ARBA" id="ARBA00022617"/>
    </source>
</evidence>
<dbReference type="PRINTS" id="PR00409">
    <property type="entry name" value="PHDIOXRDTASE"/>
</dbReference>
<dbReference type="InterPro" id="IPR009050">
    <property type="entry name" value="Globin-like_sf"/>
</dbReference>
<dbReference type="Gene3D" id="3.40.50.80">
    <property type="entry name" value="Nucleotide-binding domain of ferredoxin-NADP reductase (FNR) module"/>
    <property type="match status" value="1"/>
</dbReference>
<evidence type="ECO:0000256" key="8">
    <source>
        <dbReference type="ARBA" id="ARBA00048649"/>
    </source>
</evidence>
<comment type="similarity">
    <text evidence="10">Belongs to the globin family.</text>
</comment>
<dbReference type="CDD" id="cd06184">
    <property type="entry name" value="flavohem_like_fad_nad_binding"/>
    <property type="match status" value="1"/>
</dbReference>
<evidence type="ECO:0000256" key="7">
    <source>
        <dbReference type="ARBA" id="ARBA00023027"/>
    </source>
</evidence>
<dbReference type="PANTHER" id="PTHR43396">
    <property type="entry name" value="FLAVOHEMOPROTEIN"/>
    <property type="match status" value="1"/>
</dbReference>
<dbReference type="SUPFAM" id="SSF52343">
    <property type="entry name" value="Ferredoxin reductase-like, C-terminal NADP-linked domain"/>
    <property type="match status" value="1"/>
</dbReference>
<evidence type="ECO:0000256" key="6">
    <source>
        <dbReference type="ARBA" id="ARBA00023004"/>
    </source>
</evidence>
<comment type="catalytic activity">
    <reaction evidence="8">
        <text>2 nitric oxide + NADH + 2 O2 = 2 nitrate + NAD(+) + H(+)</text>
        <dbReference type="Rhea" id="RHEA:19469"/>
        <dbReference type="ChEBI" id="CHEBI:15378"/>
        <dbReference type="ChEBI" id="CHEBI:15379"/>
        <dbReference type="ChEBI" id="CHEBI:16480"/>
        <dbReference type="ChEBI" id="CHEBI:17632"/>
        <dbReference type="ChEBI" id="CHEBI:57540"/>
        <dbReference type="ChEBI" id="CHEBI:57945"/>
        <dbReference type="EC" id="1.14.12.17"/>
    </reaction>
</comment>
<evidence type="ECO:0000256" key="1">
    <source>
        <dbReference type="ARBA" id="ARBA00006401"/>
    </source>
</evidence>
<evidence type="ECO:0000259" key="11">
    <source>
        <dbReference type="PROSITE" id="PS01033"/>
    </source>
</evidence>
<keyword evidence="10" id="KW-0813">Transport</keyword>
<comment type="catalytic activity">
    <reaction evidence="9">
        <text>2 nitric oxide + NADPH + 2 O2 = 2 nitrate + NADP(+) + H(+)</text>
        <dbReference type="Rhea" id="RHEA:19465"/>
        <dbReference type="ChEBI" id="CHEBI:15378"/>
        <dbReference type="ChEBI" id="CHEBI:15379"/>
        <dbReference type="ChEBI" id="CHEBI:16480"/>
        <dbReference type="ChEBI" id="CHEBI:17632"/>
        <dbReference type="ChEBI" id="CHEBI:57783"/>
        <dbReference type="ChEBI" id="CHEBI:58349"/>
        <dbReference type="EC" id="1.14.12.17"/>
    </reaction>
</comment>
<evidence type="ECO:0000256" key="2">
    <source>
        <dbReference type="ARBA" id="ARBA00012229"/>
    </source>
</evidence>
<dbReference type="Gene3D" id="2.40.30.10">
    <property type="entry name" value="Translation factors"/>
    <property type="match status" value="1"/>
</dbReference>
<accession>A0ABV5NW94</accession>
<evidence type="ECO:0000256" key="9">
    <source>
        <dbReference type="ARBA" id="ARBA00049433"/>
    </source>
</evidence>
<comment type="caution">
    <text evidence="13">The sequence shown here is derived from an EMBL/GenBank/DDBJ whole genome shotgun (WGS) entry which is preliminary data.</text>
</comment>
<dbReference type="EC" id="1.14.12.17" evidence="2"/>
<dbReference type="InterPro" id="IPR017938">
    <property type="entry name" value="Riboflavin_synthase-like_b-brl"/>
</dbReference>
<dbReference type="RefSeq" id="WP_364367887.1">
    <property type="nucleotide sequence ID" value="NZ_JBHMCF010000038.1"/>
</dbReference>
<gene>
    <name evidence="13" type="ORF">ACFFR3_34270</name>
</gene>
<feature type="domain" description="FAD-binding FR-type" evidence="12">
    <location>
        <begin position="153"/>
        <end position="258"/>
    </location>
</feature>
<dbReference type="Pfam" id="PF00175">
    <property type="entry name" value="NAD_binding_1"/>
    <property type="match status" value="1"/>
</dbReference>
<evidence type="ECO:0000259" key="12">
    <source>
        <dbReference type="PROSITE" id="PS51384"/>
    </source>
</evidence>
<evidence type="ECO:0000313" key="14">
    <source>
        <dbReference type="Proteomes" id="UP001589568"/>
    </source>
</evidence>
<name>A0ABV5NW94_9ACTN</name>
<keyword evidence="14" id="KW-1185">Reference proteome</keyword>
<dbReference type="PROSITE" id="PS51384">
    <property type="entry name" value="FAD_FR"/>
    <property type="match status" value="1"/>
</dbReference>
<keyword evidence="3 10" id="KW-0349">Heme</keyword>
<dbReference type="SUPFAM" id="SSF63380">
    <property type="entry name" value="Riboflavin synthase domain-like"/>
    <property type="match status" value="1"/>
</dbReference>
<dbReference type="CDD" id="cd14782">
    <property type="entry name" value="FHb-globin_2"/>
    <property type="match status" value="1"/>
</dbReference>
<evidence type="ECO:0000256" key="4">
    <source>
        <dbReference type="ARBA" id="ARBA00022621"/>
    </source>
</evidence>
<keyword evidence="7" id="KW-0520">NAD</keyword>
<dbReference type="PROSITE" id="PS01033">
    <property type="entry name" value="GLOBIN"/>
    <property type="match status" value="1"/>
</dbReference>
<dbReference type="Gene3D" id="1.10.490.10">
    <property type="entry name" value="Globins"/>
    <property type="match status" value="1"/>
</dbReference>
<keyword evidence="4 10" id="KW-0561">Oxygen transport</keyword>
<dbReference type="InterPro" id="IPR001433">
    <property type="entry name" value="OxRdtase_FAD/NAD-bd"/>
</dbReference>